<dbReference type="InterPro" id="IPR036404">
    <property type="entry name" value="Jacalin-like_lectin_dom_sf"/>
</dbReference>
<protein>
    <recommendedName>
        <fullName evidence="3">Jacalin-type lectin domain-containing protein</fullName>
    </recommendedName>
</protein>
<dbReference type="SUPFAM" id="SSF51101">
    <property type="entry name" value="Mannose-binding lectins"/>
    <property type="match status" value="7"/>
</dbReference>
<feature type="domain" description="Jacalin-type lectin" evidence="3">
    <location>
        <begin position="2"/>
        <end position="148"/>
    </location>
</feature>
<comment type="caution">
    <text evidence="4">The sequence shown here is derived from an EMBL/GenBank/DDBJ whole genome shotgun (WGS) entry which is preliminary data.</text>
</comment>
<evidence type="ECO:0000313" key="5">
    <source>
        <dbReference type="Proteomes" id="UP001642260"/>
    </source>
</evidence>
<dbReference type="SMART" id="SM00915">
    <property type="entry name" value="Jacalin"/>
    <property type="match status" value="7"/>
</dbReference>
<evidence type="ECO:0000259" key="3">
    <source>
        <dbReference type="PROSITE" id="PS51752"/>
    </source>
</evidence>
<evidence type="ECO:0000313" key="4">
    <source>
        <dbReference type="EMBL" id="CAH8363708.1"/>
    </source>
</evidence>
<accession>A0ABC8KY52</accession>
<dbReference type="InterPro" id="IPR001229">
    <property type="entry name" value="Jacalin-like_lectin_dom"/>
</dbReference>
<dbReference type="GO" id="GO:0030246">
    <property type="term" value="F:carbohydrate binding"/>
    <property type="evidence" value="ECO:0007669"/>
    <property type="project" value="UniProtKB-KW"/>
</dbReference>
<proteinExistence type="inferred from homology"/>
<dbReference type="AlphaFoldDB" id="A0ABC8KY52"/>
<comment type="similarity">
    <text evidence="1">Belongs to the jacalin lectin family.</text>
</comment>
<dbReference type="Proteomes" id="UP001642260">
    <property type="component" value="Unassembled WGS sequence"/>
</dbReference>
<evidence type="ECO:0000256" key="1">
    <source>
        <dbReference type="ARBA" id="ARBA00006568"/>
    </source>
</evidence>
<feature type="domain" description="Jacalin-type lectin" evidence="3">
    <location>
        <begin position="167"/>
        <end position="311"/>
    </location>
</feature>
<gene>
    <name evidence="4" type="ORF">ERUC_LOCUS29464</name>
</gene>
<dbReference type="InterPro" id="IPR033734">
    <property type="entry name" value="Jacalin-like_lectin_dom_plant"/>
</dbReference>
<feature type="domain" description="Jacalin-type lectin" evidence="3">
    <location>
        <begin position="776"/>
        <end position="928"/>
    </location>
</feature>
<keyword evidence="5" id="KW-1185">Reference proteome</keyword>
<dbReference type="FunFam" id="2.100.10.30:FF:000001">
    <property type="entry name" value="Jacalin-related lectin 33"/>
    <property type="match status" value="7"/>
</dbReference>
<dbReference type="PROSITE" id="PS51752">
    <property type="entry name" value="JACALIN_LECTIN"/>
    <property type="match status" value="7"/>
</dbReference>
<dbReference type="PANTHER" id="PTHR47293">
    <property type="entry name" value="JACALIN-RELATED LECTIN 3"/>
    <property type="match status" value="1"/>
</dbReference>
<dbReference type="EMBL" id="CAKOAT010369598">
    <property type="protein sequence ID" value="CAH8363708.1"/>
    <property type="molecule type" value="Genomic_DNA"/>
</dbReference>
<dbReference type="Pfam" id="PF01419">
    <property type="entry name" value="Jacalin"/>
    <property type="match status" value="7"/>
</dbReference>
<feature type="domain" description="Jacalin-type lectin" evidence="3">
    <location>
        <begin position="628"/>
        <end position="775"/>
    </location>
</feature>
<organism evidence="4 5">
    <name type="scientific">Eruca vesicaria subsp. sativa</name>
    <name type="common">Garden rocket</name>
    <name type="synonym">Eruca sativa</name>
    <dbReference type="NCBI Taxonomy" id="29727"/>
    <lineage>
        <taxon>Eukaryota</taxon>
        <taxon>Viridiplantae</taxon>
        <taxon>Streptophyta</taxon>
        <taxon>Embryophyta</taxon>
        <taxon>Tracheophyta</taxon>
        <taxon>Spermatophyta</taxon>
        <taxon>Magnoliopsida</taxon>
        <taxon>eudicotyledons</taxon>
        <taxon>Gunneridae</taxon>
        <taxon>Pentapetalae</taxon>
        <taxon>rosids</taxon>
        <taxon>malvids</taxon>
        <taxon>Brassicales</taxon>
        <taxon>Brassicaceae</taxon>
        <taxon>Brassiceae</taxon>
        <taxon>Eruca</taxon>
    </lineage>
</organism>
<name>A0ABC8KY52_ERUVS</name>
<dbReference type="PANTHER" id="PTHR47293:SF75">
    <property type="entry name" value="MYROSINASE-BINDING PROTEIN 2"/>
    <property type="match status" value="1"/>
</dbReference>
<feature type="domain" description="Jacalin-type lectin" evidence="3">
    <location>
        <begin position="473"/>
        <end position="625"/>
    </location>
</feature>
<dbReference type="CDD" id="cd09612">
    <property type="entry name" value="Jacalin"/>
    <property type="match status" value="7"/>
</dbReference>
<evidence type="ECO:0000256" key="2">
    <source>
        <dbReference type="ARBA" id="ARBA00022734"/>
    </source>
</evidence>
<sequence length="1064" mass="114390">MSKKVGAMGGNMGAEFDDGVFDGVKKITVAIEGSPSDCISYIKIDYGKDGKLDSREHGTIRGELKEFSVDYPNEYIVSVGGSYDQVQSYEAVLIKSLIFKTNTGKTSPVFGVTTGTELMLEGNNGGKLLGLFGRSDKALDAIGAYFDTGSLGGVAPLGGKNGADFDDAYFGPLGGIKGTPFDDGVFDGVKSITVGADEFSIIYIKIEYEKCGKVEIREHGTNRGELGTFSVDYPKDNITAIGGSYNHIFNYDTTLITSLYFTTSKGYTSPLFGKTKGADFELKADKRGGKLLGFFGRSGQALDAIGAYFGPPEGVGLRGGIHGEAFDDGIFIGVKKITVGIEGNPYNCISYIKVEYEKDRKVETREHGTIRGELKEFSVDYPNEYITSVGGSYDHVAQYYGTVLIKSLIFKTNTGRTSTVLGGVTASGKPAGREFLLKGKRGEKLLGFFGRSGQALDAIGAYFGPLDEKEIMSKKVGDMGGNMGGAFDDGVFDGVKKITVAIEGSPFNCISYIKIEYEKDGKLDSREHGTIRGELKEFSVDYPNEYIVSVGGSYEHVQSYESVLIKSLIFKTNTGKASPVLGGTTSCGKPAGTEFMLEGKNGGKLLGFFGRSGQALDAIGAYFDTGSLGGVAPLGGKNGAAFDDGVFEGVTKITVGKEGSPFNCISYIKIDYEKDGKVESREHGTIRGELQEFLVDYPNEYITSVGGSYDHVEYYETVLIKTLFFKTNTGKTSPVLGGTKAGTEFMLENKYGEKLLGFFGRSGQALDAIGAYFGSPGGVGPRGGIHGDAFDDGIFIGVKKITVAIEGFPYNCISYIKIEYEKDRKVETREHGTIRGELKEFSVDYPNEYITSVGGSYGHVRYYETVLIKSLIFKTNTRRTSPVLGDATASGKPAGTEFLLEGKRGEKLLGFFGRSGQALDAIGAYFGPLGGIKGTPFDDGVFDGVKSITVGADEFSITYIKIEYEKCGKVEIREHGTNRGELGTFTVDYPKDCITAVGGSYNHIFNYDTTLITSLYFTTSKGYTSPLFGKTKGIDFELKGENGEKLLGIYGRGGTAIDAIGAYF</sequence>
<feature type="domain" description="Jacalin-type lectin" evidence="3">
    <location>
        <begin position="312"/>
        <end position="465"/>
    </location>
</feature>
<reference evidence="4 5" key="1">
    <citation type="submission" date="2022-03" db="EMBL/GenBank/DDBJ databases">
        <authorList>
            <person name="Macdonald S."/>
            <person name="Ahmed S."/>
            <person name="Newling K."/>
        </authorList>
    </citation>
    <scope>NUCLEOTIDE SEQUENCE [LARGE SCALE GENOMIC DNA]</scope>
</reference>
<keyword evidence="2" id="KW-0430">Lectin</keyword>
<dbReference type="Gene3D" id="2.100.10.30">
    <property type="entry name" value="Jacalin-like lectin domain"/>
    <property type="match status" value="7"/>
</dbReference>
<feature type="domain" description="Jacalin-type lectin" evidence="3">
    <location>
        <begin position="930"/>
        <end position="1064"/>
    </location>
</feature>